<dbReference type="EMBL" id="JAIWYP010000005">
    <property type="protein sequence ID" value="KAH3823319.1"/>
    <property type="molecule type" value="Genomic_DNA"/>
</dbReference>
<dbReference type="Proteomes" id="UP000828390">
    <property type="component" value="Unassembled WGS sequence"/>
</dbReference>
<dbReference type="AlphaFoldDB" id="A0A9D4GXM9"/>
<organism evidence="1 2">
    <name type="scientific">Dreissena polymorpha</name>
    <name type="common">Zebra mussel</name>
    <name type="synonym">Mytilus polymorpha</name>
    <dbReference type="NCBI Taxonomy" id="45954"/>
    <lineage>
        <taxon>Eukaryota</taxon>
        <taxon>Metazoa</taxon>
        <taxon>Spiralia</taxon>
        <taxon>Lophotrochozoa</taxon>
        <taxon>Mollusca</taxon>
        <taxon>Bivalvia</taxon>
        <taxon>Autobranchia</taxon>
        <taxon>Heteroconchia</taxon>
        <taxon>Euheterodonta</taxon>
        <taxon>Imparidentia</taxon>
        <taxon>Neoheterodontei</taxon>
        <taxon>Myida</taxon>
        <taxon>Dreissenoidea</taxon>
        <taxon>Dreissenidae</taxon>
        <taxon>Dreissena</taxon>
    </lineage>
</organism>
<evidence type="ECO:0000313" key="2">
    <source>
        <dbReference type="Proteomes" id="UP000828390"/>
    </source>
</evidence>
<reference evidence="1" key="2">
    <citation type="submission" date="2020-11" db="EMBL/GenBank/DDBJ databases">
        <authorList>
            <person name="McCartney M.A."/>
            <person name="Auch B."/>
            <person name="Kono T."/>
            <person name="Mallez S."/>
            <person name="Becker A."/>
            <person name="Gohl D.M."/>
            <person name="Silverstein K.A.T."/>
            <person name="Koren S."/>
            <person name="Bechman K.B."/>
            <person name="Herman A."/>
            <person name="Abrahante J.E."/>
            <person name="Garbe J."/>
        </authorList>
    </citation>
    <scope>NUCLEOTIDE SEQUENCE</scope>
    <source>
        <strain evidence="1">Duluth1</strain>
        <tissue evidence="1">Whole animal</tissue>
    </source>
</reference>
<evidence type="ECO:0000313" key="1">
    <source>
        <dbReference type="EMBL" id="KAH3823319.1"/>
    </source>
</evidence>
<name>A0A9D4GXM9_DREPO</name>
<comment type="caution">
    <text evidence="1">The sequence shown here is derived from an EMBL/GenBank/DDBJ whole genome shotgun (WGS) entry which is preliminary data.</text>
</comment>
<sequence>MGNRKLYENNRTSHPSKIMVRIILNQLKSKAKRLLAEEHAGFSAGWSIVE</sequence>
<gene>
    <name evidence="1" type="ORF">DPMN_125118</name>
</gene>
<proteinExistence type="predicted"/>
<keyword evidence="2" id="KW-1185">Reference proteome</keyword>
<accession>A0A9D4GXM9</accession>
<protein>
    <submittedName>
        <fullName evidence="1">Uncharacterized protein</fullName>
    </submittedName>
</protein>
<reference evidence="1" key="1">
    <citation type="journal article" date="2019" name="bioRxiv">
        <title>The Genome of the Zebra Mussel, Dreissena polymorpha: A Resource for Invasive Species Research.</title>
        <authorList>
            <person name="McCartney M.A."/>
            <person name="Auch B."/>
            <person name="Kono T."/>
            <person name="Mallez S."/>
            <person name="Zhang Y."/>
            <person name="Obille A."/>
            <person name="Becker A."/>
            <person name="Abrahante J.E."/>
            <person name="Garbe J."/>
            <person name="Badalamenti J.P."/>
            <person name="Herman A."/>
            <person name="Mangelson H."/>
            <person name="Liachko I."/>
            <person name="Sullivan S."/>
            <person name="Sone E.D."/>
            <person name="Koren S."/>
            <person name="Silverstein K.A.T."/>
            <person name="Beckman K.B."/>
            <person name="Gohl D.M."/>
        </authorList>
    </citation>
    <scope>NUCLEOTIDE SEQUENCE</scope>
    <source>
        <strain evidence="1">Duluth1</strain>
        <tissue evidence="1">Whole animal</tissue>
    </source>
</reference>